<protein>
    <recommendedName>
        <fullName evidence="8">Threonine/serine exporter-like N-terminal domain-containing protein</fullName>
    </recommendedName>
</protein>
<dbReference type="STRING" id="716541.ECL_00774"/>
<dbReference type="PATRIC" id="fig|716541.4.peg.1040"/>
<dbReference type="InterPro" id="IPR010619">
    <property type="entry name" value="ThrE-like_N"/>
</dbReference>
<dbReference type="HOGENOM" id="CLU_150726_0_0_6"/>
<keyword evidence="5" id="KW-0472">Membrane</keyword>
<evidence type="ECO:0000256" key="7">
    <source>
        <dbReference type="ARBA" id="ARBA00038684"/>
    </source>
</evidence>
<evidence type="ECO:0000313" key="9">
    <source>
        <dbReference type="EMBL" id="ADF60338.1"/>
    </source>
</evidence>
<evidence type="ECO:0000256" key="1">
    <source>
        <dbReference type="ARBA" id="ARBA00004651"/>
    </source>
</evidence>
<evidence type="ECO:0000259" key="8">
    <source>
        <dbReference type="Pfam" id="PF06738"/>
    </source>
</evidence>
<accession>A0A0H3CEN2</accession>
<keyword evidence="10" id="KW-1185">Reference proteome</keyword>
<sequence length="116" mass="12837">MQRATTRLCIQCGLFLLQHGAESALVEELSTRLGLALGMDSVESAISSNAIVLTTIKDGQCLTSTRKNHDRGINMHVVTEVQHIVILAEHKLLDLKEIEKRFNQIKPALLNKSDFG</sequence>
<evidence type="ECO:0000256" key="2">
    <source>
        <dbReference type="ARBA" id="ARBA00022475"/>
    </source>
</evidence>
<dbReference type="Proteomes" id="UP000002363">
    <property type="component" value="Chromosome"/>
</dbReference>
<comment type="similarity">
    <text evidence="6">Belongs to the ThrE exporter (TC 2.A.79) family.</text>
</comment>
<comment type="subunit">
    <text evidence="7">The transporter is composed of YjjB and YjjP.</text>
</comment>
<dbReference type="GO" id="GO:0015744">
    <property type="term" value="P:succinate transport"/>
    <property type="evidence" value="ECO:0007669"/>
    <property type="project" value="TreeGrafter"/>
</dbReference>
<keyword evidence="4" id="KW-1133">Transmembrane helix</keyword>
<comment type="subcellular location">
    <subcellularLocation>
        <location evidence="1">Cell membrane</location>
        <topology evidence="1">Multi-pass membrane protein</topology>
    </subcellularLocation>
</comment>
<organism evidence="9 10">
    <name type="scientific">Enterobacter cloacae subsp. cloacae (strain ATCC 13047 / DSM 30054 / NBRC 13535 / NCTC 10005 / WDCM 00083 / NCDC 279-56)</name>
    <dbReference type="NCBI Taxonomy" id="716541"/>
    <lineage>
        <taxon>Bacteria</taxon>
        <taxon>Pseudomonadati</taxon>
        <taxon>Pseudomonadota</taxon>
        <taxon>Gammaproteobacteria</taxon>
        <taxon>Enterobacterales</taxon>
        <taxon>Enterobacteriaceae</taxon>
        <taxon>Enterobacter</taxon>
        <taxon>Enterobacter cloacae complex</taxon>
    </lineage>
</organism>
<dbReference type="EMBL" id="CP001918">
    <property type="protein sequence ID" value="ADF60338.1"/>
    <property type="molecule type" value="Genomic_DNA"/>
</dbReference>
<name>A0A0H3CEN2_ENTCC</name>
<dbReference type="KEGG" id="enc:ECL_00774"/>
<keyword evidence="3" id="KW-0812">Transmembrane</keyword>
<feature type="domain" description="Threonine/serine exporter-like N-terminal" evidence="8">
    <location>
        <begin position="7"/>
        <end position="106"/>
    </location>
</feature>
<dbReference type="eggNOG" id="COG2966">
    <property type="taxonomic scope" value="Bacteria"/>
</dbReference>
<dbReference type="GO" id="GO:0022857">
    <property type="term" value="F:transmembrane transporter activity"/>
    <property type="evidence" value="ECO:0007669"/>
    <property type="project" value="InterPro"/>
</dbReference>
<dbReference type="AlphaFoldDB" id="A0A0H3CEN2"/>
<proteinExistence type="inferred from homology"/>
<dbReference type="EnsemblBacteria" id="ADF60338">
    <property type="protein sequence ID" value="ADF60338"/>
    <property type="gene ID" value="ECL_00774"/>
</dbReference>
<evidence type="ECO:0000256" key="4">
    <source>
        <dbReference type="ARBA" id="ARBA00022989"/>
    </source>
</evidence>
<evidence type="ECO:0000256" key="6">
    <source>
        <dbReference type="ARBA" id="ARBA00034125"/>
    </source>
</evidence>
<dbReference type="PANTHER" id="PTHR34390">
    <property type="entry name" value="UPF0442 PROTEIN YJJB-RELATED"/>
    <property type="match status" value="1"/>
</dbReference>
<dbReference type="GO" id="GO:0005886">
    <property type="term" value="C:plasma membrane"/>
    <property type="evidence" value="ECO:0007669"/>
    <property type="project" value="UniProtKB-SubCell"/>
</dbReference>
<keyword evidence="2" id="KW-1003">Cell membrane</keyword>
<dbReference type="Pfam" id="PF06738">
    <property type="entry name" value="ThrE"/>
    <property type="match status" value="1"/>
</dbReference>
<evidence type="ECO:0000256" key="5">
    <source>
        <dbReference type="ARBA" id="ARBA00023136"/>
    </source>
</evidence>
<evidence type="ECO:0000256" key="3">
    <source>
        <dbReference type="ARBA" id="ARBA00022692"/>
    </source>
</evidence>
<dbReference type="PANTHER" id="PTHR34390:SF2">
    <property type="entry name" value="SUCCINATE TRANSPORTER SUBUNIT YJJP-RELATED"/>
    <property type="match status" value="1"/>
</dbReference>
<reference evidence="9 10" key="1">
    <citation type="journal article" date="2010" name="J. Bacteriol.">
        <title>Complete genome sequence of Enterobacter cloacae subsp. cloacae type strain ATCC 13047.</title>
        <authorList>
            <person name="Ren Y."/>
            <person name="Ren Y."/>
            <person name="Zhou Z."/>
            <person name="Guo X."/>
            <person name="Li Y."/>
            <person name="Feng L."/>
            <person name="Wang L."/>
        </authorList>
    </citation>
    <scope>NUCLEOTIDE SEQUENCE [LARGE SCALE GENOMIC DNA]</scope>
    <source>
        <strain evidence="10">ATCC 13047 / DSM 30054 / NBRC 13535 / NCTC 10005 / WDCM 00083 / NCDC 279-56</strain>
    </source>
</reference>
<evidence type="ECO:0000313" key="10">
    <source>
        <dbReference type="Proteomes" id="UP000002363"/>
    </source>
</evidence>
<gene>
    <name evidence="9" type="ordered locus">ECL_00774</name>
</gene>
<dbReference type="OrthoDB" id="9813917at2"/>
<dbReference type="InterPro" id="IPR050539">
    <property type="entry name" value="ThrE_Dicarb/AminoAcid_Exp"/>
</dbReference>